<dbReference type="OrthoDB" id="5046242at2759"/>
<dbReference type="GO" id="GO:0016491">
    <property type="term" value="F:oxidoreductase activity"/>
    <property type="evidence" value="ECO:0007669"/>
    <property type="project" value="TreeGrafter"/>
</dbReference>
<dbReference type="Proteomes" id="UP000838763">
    <property type="component" value="Unassembled WGS sequence"/>
</dbReference>
<gene>
    <name evidence="2" type="ORF">PPNO1_LOCUS2434</name>
</gene>
<keyword evidence="3" id="KW-1185">Reference proteome</keyword>
<proteinExistence type="predicted"/>
<dbReference type="Pfam" id="PF13450">
    <property type="entry name" value="NAD_binding_8"/>
    <property type="match status" value="1"/>
</dbReference>
<protein>
    <recommendedName>
        <fullName evidence="4">Amine oxidase domain-containing protein</fullName>
    </recommendedName>
</protein>
<evidence type="ECO:0000256" key="1">
    <source>
        <dbReference type="SAM" id="SignalP"/>
    </source>
</evidence>
<feature type="signal peptide" evidence="1">
    <location>
        <begin position="1"/>
        <end position="19"/>
    </location>
</feature>
<name>A0A9P1M731_9PEZI</name>
<comment type="caution">
    <text evidence="2">The sequence shown here is derived from an EMBL/GenBank/DDBJ whole genome shotgun (WGS) entry which is preliminary data.</text>
</comment>
<organism evidence="2 3">
    <name type="scientific">Parascedosporium putredinis</name>
    <dbReference type="NCBI Taxonomy" id="1442378"/>
    <lineage>
        <taxon>Eukaryota</taxon>
        <taxon>Fungi</taxon>
        <taxon>Dikarya</taxon>
        <taxon>Ascomycota</taxon>
        <taxon>Pezizomycotina</taxon>
        <taxon>Sordariomycetes</taxon>
        <taxon>Hypocreomycetidae</taxon>
        <taxon>Microascales</taxon>
        <taxon>Microascaceae</taxon>
        <taxon>Parascedosporium</taxon>
    </lineage>
</organism>
<dbReference type="InterPro" id="IPR036188">
    <property type="entry name" value="FAD/NAD-bd_sf"/>
</dbReference>
<dbReference type="PRINTS" id="PR00419">
    <property type="entry name" value="ADXRDTASE"/>
</dbReference>
<dbReference type="AlphaFoldDB" id="A0A9P1M731"/>
<dbReference type="SUPFAM" id="SSF51905">
    <property type="entry name" value="FAD/NAD(P)-binding domain"/>
    <property type="match status" value="1"/>
</dbReference>
<evidence type="ECO:0000313" key="3">
    <source>
        <dbReference type="Proteomes" id="UP000838763"/>
    </source>
</evidence>
<evidence type="ECO:0000313" key="2">
    <source>
        <dbReference type="EMBL" id="CAI4212681.1"/>
    </source>
</evidence>
<sequence length="395" mass="43286">MILTRYILGALATASVAYSAKKRDPVCIIGAGPAGLAAATALEQKGREVVIFEKQAKVGGKSQAVYKDGLFQPLGAVLFEKAAYVETMKIIEQTGVPYSDLSIGERWYFDWKTGAATLAPPVSQDLATALGLEFQRYAAYWGTIHLPMTSVGYKDGIPPELAVTGAQWLAQNGYQVLGLAMIDAFVTYGYGDYREIPALYMLEFYTPSILAYMMGLTPGYKIDFHKLLVEYSKSVKGPINLGADIKLISRWGAPLTNPFTPVTPEGQPIFFSALHQGSGVVNVWSWDKTGAKSNPDKARKLLKETLSKFNKDPRNSAQQAKAVTDKNIIGFNAVVDYFPHVGPAEIAQGWYDRFNALNGEDHTVYASGLNAFETVEHALRAGEMWWTLTCNRIAV</sequence>
<evidence type="ECO:0008006" key="4">
    <source>
        <dbReference type="Google" id="ProtNLM"/>
    </source>
</evidence>
<dbReference type="PANTHER" id="PTHR42923:SF3">
    <property type="entry name" value="PROTOPORPHYRINOGEN OXIDASE"/>
    <property type="match status" value="1"/>
</dbReference>
<feature type="chain" id="PRO_5040447864" description="Amine oxidase domain-containing protein" evidence="1">
    <location>
        <begin position="20"/>
        <end position="395"/>
    </location>
</feature>
<keyword evidence="1" id="KW-0732">Signal</keyword>
<dbReference type="InterPro" id="IPR050464">
    <property type="entry name" value="Zeta_carotene_desat/Oxidored"/>
</dbReference>
<accession>A0A9P1M731</accession>
<dbReference type="PANTHER" id="PTHR42923">
    <property type="entry name" value="PROTOPORPHYRINOGEN OXIDASE"/>
    <property type="match status" value="1"/>
</dbReference>
<dbReference type="Gene3D" id="1.10.405.20">
    <property type="match status" value="1"/>
</dbReference>
<dbReference type="EMBL" id="CALLCH030000005">
    <property type="protein sequence ID" value="CAI4212681.1"/>
    <property type="molecule type" value="Genomic_DNA"/>
</dbReference>
<dbReference type="Gene3D" id="3.50.50.60">
    <property type="entry name" value="FAD/NAD(P)-binding domain"/>
    <property type="match status" value="2"/>
</dbReference>
<reference evidence="2" key="1">
    <citation type="submission" date="2022-11" db="EMBL/GenBank/DDBJ databases">
        <authorList>
            <person name="Scott C."/>
            <person name="Bruce N."/>
        </authorList>
    </citation>
    <scope>NUCLEOTIDE SEQUENCE</scope>
</reference>